<feature type="compositionally biased region" description="Basic and acidic residues" evidence="1">
    <location>
        <begin position="74"/>
        <end position="84"/>
    </location>
</feature>
<evidence type="ECO:0000256" key="1">
    <source>
        <dbReference type="SAM" id="MobiDB-lite"/>
    </source>
</evidence>
<dbReference type="OrthoDB" id="8788044at2759"/>
<dbReference type="AlphaFoldDB" id="A0A7K5HTN5"/>
<dbReference type="PANTHER" id="PTHR36961">
    <property type="entry name" value="LEUKEMIA-ASSOCIATED PROTEIN 7"/>
    <property type="match status" value="1"/>
</dbReference>
<dbReference type="Pfam" id="PF15760">
    <property type="entry name" value="DLEU7"/>
    <property type="match status" value="1"/>
</dbReference>
<comment type="caution">
    <text evidence="2">The sequence shown here is derived from an EMBL/GenBank/DDBJ whole genome shotgun (WGS) entry which is preliminary data.</text>
</comment>
<feature type="non-terminal residue" evidence="2">
    <location>
        <position position="218"/>
    </location>
</feature>
<feature type="non-terminal residue" evidence="2">
    <location>
        <position position="1"/>
    </location>
</feature>
<reference evidence="2 3" key="1">
    <citation type="submission" date="2019-09" db="EMBL/GenBank/DDBJ databases">
        <title>Bird 10,000 Genomes (B10K) Project - Family phase.</title>
        <authorList>
            <person name="Zhang G."/>
        </authorList>
    </citation>
    <scope>NUCLEOTIDE SEQUENCE [LARGE SCALE GENOMIC DNA]</scope>
    <source>
        <strain evidence="2">B10K-DU-003-44</strain>
        <tissue evidence="2">Muscle</tissue>
    </source>
</reference>
<protein>
    <submittedName>
        <fullName evidence="2">LEU7 protein</fullName>
    </submittedName>
</protein>
<accession>A0A7K5HTN5</accession>
<feature type="region of interest" description="Disordered" evidence="1">
    <location>
        <begin position="31"/>
        <end position="97"/>
    </location>
</feature>
<name>A0A7K5HTN5_CROSL</name>
<evidence type="ECO:0000313" key="3">
    <source>
        <dbReference type="Proteomes" id="UP000549499"/>
    </source>
</evidence>
<dbReference type="InterPro" id="IPR031510">
    <property type="entry name" value="DLEU7"/>
</dbReference>
<feature type="compositionally biased region" description="Polar residues" evidence="1">
    <location>
        <begin position="34"/>
        <end position="48"/>
    </location>
</feature>
<dbReference type="PANTHER" id="PTHR36961:SF1">
    <property type="entry name" value="LEUKEMIA-ASSOCIATED PROTEIN 7"/>
    <property type="match status" value="1"/>
</dbReference>
<dbReference type="EMBL" id="VYZB01000308">
    <property type="protein sequence ID" value="NWS72707.1"/>
    <property type="molecule type" value="Genomic_DNA"/>
</dbReference>
<sequence length="218" mass="24060">MADPAALLVSIGHQAGGLHILQAVAARCPPHSPLQPSHTQTVSASRSNPGWHMLGEETEVSKAAGTQELEEEREAPGKNPKEGDESGDLTPLPRPESLAWPGLARRVTLRETALRSKLSRLQEATSWLVEVEQTLLLPLLQQQPLSFHPKDSIEFRNICSRMALQREGQQFERDLHEAHQCLKTITEKLICSLAVVPSDSCIPIRSALRQILQNLLAM</sequence>
<evidence type="ECO:0000313" key="2">
    <source>
        <dbReference type="EMBL" id="NWS72707.1"/>
    </source>
</evidence>
<organism evidence="2 3">
    <name type="scientific">Crotophaga sulcirostris</name>
    <name type="common">Groove-billed ani</name>
    <dbReference type="NCBI Taxonomy" id="33598"/>
    <lineage>
        <taxon>Eukaryota</taxon>
        <taxon>Metazoa</taxon>
        <taxon>Chordata</taxon>
        <taxon>Craniata</taxon>
        <taxon>Vertebrata</taxon>
        <taxon>Euteleostomi</taxon>
        <taxon>Archelosauria</taxon>
        <taxon>Archosauria</taxon>
        <taxon>Dinosauria</taxon>
        <taxon>Saurischia</taxon>
        <taxon>Theropoda</taxon>
        <taxon>Coelurosauria</taxon>
        <taxon>Aves</taxon>
        <taxon>Neognathae</taxon>
        <taxon>Neoaves</taxon>
        <taxon>Otidimorphae</taxon>
        <taxon>Cuculiformes</taxon>
        <taxon>Crotophagidae</taxon>
        <taxon>Crotophaga</taxon>
    </lineage>
</organism>
<proteinExistence type="predicted"/>
<keyword evidence="3" id="KW-1185">Reference proteome</keyword>
<gene>
    <name evidence="2" type="primary">Dleu7</name>
    <name evidence="2" type="ORF">CROSUL_R05433</name>
</gene>
<dbReference type="Proteomes" id="UP000549499">
    <property type="component" value="Unassembled WGS sequence"/>
</dbReference>